<dbReference type="InterPro" id="IPR027417">
    <property type="entry name" value="P-loop_NTPase"/>
</dbReference>
<evidence type="ECO:0000256" key="15">
    <source>
        <dbReference type="ARBA" id="ARBA00023180"/>
    </source>
</evidence>
<evidence type="ECO:0000256" key="10">
    <source>
        <dbReference type="ARBA" id="ARBA00022753"/>
    </source>
</evidence>
<keyword evidence="7 21" id="KW-0812">Transmembrane</keyword>
<evidence type="ECO:0000256" key="5">
    <source>
        <dbReference type="ARBA" id="ARBA00022481"/>
    </source>
</evidence>
<comment type="function">
    <text evidence="17">Probable lipid transporter that modulates cholesterol sequestration in the late endosome/lysosome by regulating the intracellular sphingolipid metabolism, in turn participates in cholesterol homeostasis. May alter the transbilayer distribution of ceramide in the intraluminal membrane lipid bilayer, favoring its retention in the outer leaflet that results in increased acid ceramidase activity in the late endosome/lysosome, facilitating ceramide deacylation to sphingosine leading to the sequestration of free cholesterol in lysosomes. In addition regulates amyloid-beta production either by activating a signaling pathway that regulates amyloid precursor protein transcription through the modulation of sphingolipid metabolism or through its role in gamma-secretase processing of APP. May play a role in myelin formation.</text>
</comment>
<sequence>MGFLHQLQLLLWKNVTLKRRSPWVLAFEIFIPLVLFFILLGLRQKKPTISVKEAFYTASPLTSAGILPVMQSLCPDGQRDEFGFLQYANSTVTQLLERLNRVVEEGNLFDPARPSLGSELEALRQHLEALSSGPDTWESHLDRPAVSSLSLDLVARDPRELWRFLTQNLSLPNSTAHALLAAQVDLPEVYRLIFGPSPALDAESGLPGGQEPWSSLGSFRMEELLLAPALLEQLTCMPGSGELGRILTAPQGQEAVLRGYRDTVCRGQAAARARRFSGLAAELRNQLDMAKIAQQLGLEAPNGSAPQQQPPPPQRLQALLEDLLDAQKVLQDVDVLSALALLLPQGACTNRAPGPPASSPGGAANGTGAGASAGSNTTAEEGAPSSAAPASSDAPQGQCSAFVQLWAGLQPILCGNNRTIEPEALRRGNMSSLGFTSKEQRNLGLLVHLMTSNPKILYAPAGSEADRVILKANETFAFVGNVTHHARVWLNISAEIRSFLEHGRLQQHLHWLQQYVAELQLHPEALNLSLEELPPALRQDNFSLPNGSALLQQLDTIDNAACGWIQFMSKVSVDIFKGFPDEESIVNYTLNQAYQDNVTVFLFVIEHMMPLCMVISWVYSVAMTIQHIVAEKEHRLKEVMKTMGLNNAVHWVAWFITGFVQLSISVTALTAILKYGQVLMHSHVLIIWLFLAVYAVATIMFCFLVSVLYSKAKLASACGGIIYFLSYVPYMYVAIREEVAHDKITAFEKCIASLMSTTAFGLGSKYFALYEVAGVGIQWHTFSQSPVEGDDFNLLLAVTMLMVDAAVYGVLTWYIEAVHPGMYGLPRPWYFPLQKSYWLGSGRTEAWEWSWPWARAPRLSVMEEDQACAMESRRLEEMRGMEEEPTHLPLVVCVDKLTKVYKNDKKLALNKLSLNLYENQVVSFLGHNGAGKTTTMSILTGLFPPTSGSATIYGRDIRTEMDEIRKNLGMCPQHNVLFDRLTVEEHLWFYSRLKSMAQEEIRKEMDKMIEDLELSNKRHSLVQTLSGGMKRKLSVAIAFVGGSRAIILDEPTAGVDPYARRAIWDLILKYKPGRTILLSTHHMDEADLLGDRIAIISHGKLKCCGSPLFLKGAYGDGYRLTLVKRPAEPGGPQEPELTASPPGRAQLSSCSEPQVSQFIRKHVASCLLVSDTSTELSYILPSEAARKGAFERLFQHLEHSLDALHLSSFGLMDTTLEEVFLKVSEEDQSLENSEADVKESGKDVLPGAEGLASGEAHPGNLAWCAELAQSQASLQSASSVGSARGDEGAGYADVCGDYRPLFNNPQDPDNVSLQEVEVEALARVGQGSRKLEGWWLKVRQFHGLLVKRFHCARRNSKALSSQILLPAFFVCVAMTVALSVPEIGDLPPLVLSPSQYHNYTQPRGNFIPYANEERQEYRLRLSPDASPQQLVSTFRLPSGVGATCVLKSPANGSLGLTLNLSSGESRLLAARFFDSMCLESFTQGLPLSNFVPPPPSPAPSDSPVSPEEDPLQAWNVSLLPTSGPENWTSAPSLPHLVREPVRCTCSAQGTGFSCPGGVGGHPPQMRVVTGDILTDITGHNVSEYLLFTSDRFRLHRYGALTFGNIQKSIPASFGARAPAMVRKIAVRRAAQVFYNNKGYHSMPTYLNTLNNAILRANLPKSKGNPAAYGITVTNHPMNKTSASLSLDYLLQGTDVVIAIFIIVAMSFVPASFVVFLVAEKSTKAKHLQFVSGCNPIIYWLANYVWDMLNYLVPATCCVIILFVFDLPAYTSPTNFPAVLSLFLLYGWSITPIMYPASFWFEVPSSAYVFLIVINLFIGITATVATFLLQLFEHDKDLKVVNSYLKSCFLIFPNYNLGHGLMEMAYNEYINEYYAKIGQFDKMKSPFEWDIVTRGLVAMTVEGFVGFFLTIMCQYNFLRQPQRMPVSTKPVEDDVDVASERQRVLRGDADNDMVKIENLTKVYKSRKIGRILAVDRLCLGVRPGECFGLLGVNGAGKTSTFKMLTGDESTTGGEAFVNGHSVLKELLQVQQSLGYCPQFDALFDELTAREHLQLYTRLRGIPWKDETRVVKWALEKLELTKYADKPAGTYSGGNKRKLSTAIALIGYPAFIFLDEPTTGMDPKARRFLWNLILDLIKTGRSVVLTSHSMEECEALCTRLAIMVNGRLRCLGSIQHLKNRFGDGYMITVRTKSSQNVKDVVRFFNRNFPEAMLKVG</sequence>
<dbReference type="GO" id="GO:0005524">
    <property type="term" value="F:ATP binding"/>
    <property type="evidence" value="ECO:0007669"/>
    <property type="project" value="UniProtKB-KW"/>
</dbReference>
<reference evidence="23 24" key="1">
    <citation type="journal article" date="2020" name="Mol. Biol. Evol.">
        <title>Interspecific Gene Flow and the Evolution of Specialization in Black and White Rhinoceros.</title>
        <authorList>
            <person name="Moodley Y."/>
            <person name="Westbury M.V."/>
            <person name="Russo I.M."/>
            <person name="Gopalakrishnan S."/>
            <person name="Rakotoarivelo A."/>
            <person name="Olsen R.A."/>
            <person name="Prost S."/>
            <person name="Tunstall T."/>
            <person name="Ryder O.A."/>
            <person name="Dalen L."/>
            <person name="Bruford M.W."/>
        </authorList>
    </citation>
    <scope>NUCLEOTIDE SEQUENCE [LARGE SCALE GENOMIC DNA]</scope>
    <source>
        <strain evidence="23">SBR-YM</strain>
        <tissue evidence="23">Skin</tissue>
    </source>
</reference>
<evidence type="ECO:0000256" key="1">
    <source>
        <dbReference type="ARBA" id="ARBA00004155"/>
    </source>
</evidence>
<feature type="region of interest" description="Disordered" evidence="20">
    <location>
        <begin position="1489"/>
        <end position="1509"/>
    </location>
</feature>
<feature type="transmembrane region" description="Helical" evidence="21">
    <location>
        <begin position="792"/>
        <end position="815"/>
    </location>
</feature>
<evidence type="ECO:0000256" key="7">
    <source>
        <dbReference type="ARBA" id="ARBA00022692"/>
    </source>
</evidence>
<keyword evidence="13 21" id="KW-1133">Transmembrane helix</keyword>
<comment type="caution">
    <text evidence="23">The sequence shown here is derived from an EMBL/GenBank/DDBJ whole genome shotgun (WGS) entry which is preliminary data.</text>
</comment>
<evidence type="ECO:0000256" key="9">
    <source>
        <dbReference type="ARBA" id="ARBA00022741"/>
    </source>
</evidence>
<feature type="transmembrane region" description="Helical" evidence="21">
    <location>
        <begin position="714"/>
        <end position="735"/>
    </location>
</feature>
<dbReference type="GO" id="GO:0140359">
    <property type="term" value="F:ABC-type transporter activity"/>
    <property type="evidence" value="ECO:0007669"/>
    <property type="project" value="InterPro"/>
</dbReference>
<dbReference type="Pfam" id="PF00005">
    <property type="entry name" value="ABC_tran"/>
    <property type="match status" value="2"/>
</dbReference>
<evidence type="ECO:0000256" key="21">
    <source>
        <dbReference type="SAM" id="Phobius"/>
    </source>
</evidence>
<evidence type="ECO:0000256" key="2">
    <source>
        <dbReference type="ARBA" id="ARBA00004608"/>
    </source>
</evidence>
<feature type="domain" description="ABC transporter" evidence="22">
    <location>
        <begin position="1953"/>
        <end position="2188"/>
    </location>
</feature>
<keyword evidence="5" id="KW-0488">Methylation</keyword>
<dbReference type="GO" id="GO:0005765">
    <property type="term" value="C:lysosomal membrane"/>
    <property type="evidence" value="ECO:0007669"/>
    <property type="project" value="UniProtKB-SubCell"/>
</dbReference>
<feature type="region of interest" description="Disordered" evidence="20">
    <location>
        <begin position="352"/>
        <end position="394"/>
    </location>
</feature>
<evidence type="ECO:0000256" key="12">
    <source>
        <dbReference type="ARBA" id="ARBA00022967"/>
    </source>
</evidence>
<keyword evidence="11" id="KW-0067">ATP-binding</keyword>
<evidence type="ECO:0000256" key="18">
    <source>
        <dbReference type="ARBA" id="ARBA00068368"/>
    </source>
</evidence>
<dbReference type="InterPro" id="IPR003439">
    <property type="entry name" value="ABC_transporter-like_ATP-bd"/>
</dbReference>
<feature type="domain" description="ABC transporter" evidence="22">
    <location>
        <begin position="892"/>
        <end position="1123"/>
    </location>
</feature>
<feature type="transmembrane region" description="Helical" evidence="21">
    <location>
        <begin position="651"/>
        <end position="673"/>
    </location>
</feature>
<comment type="similarity">
    <text evidence="3">Belongs to the ABC transporter superfamily. ABCA family.</text>
</comment>
<feature type="transmembrane region" description="Helical" evidence="21">
    <location>
        <begin position="1695"/>
        <end position="1717"/>
    </location>
</feature>
<evidence type="ECO:0000313" key="24">
    <source>
        <dbReference type="Proteomes" id="UP000551758"/>
    </source>
</evidence>
<evidence type="ECO:0000256" key="19">
    <source>
        <dbReference type="ARBA" id="ARBA00083139"/>
    </source>
</evidence>
<dbReference type="GO" id="GO:0010556">
    <property type="term" value="P:regulation of macromolecule biosynthetic process"/>
    <property type="evidence" value="ECO:0007669"/>
    <property type="project" value="UniProtKB-ARBA"/>
</dbReference>
<dbReference type="GO" id="GO:0016887">
    <property type="term" value="F:ATP hydrolysis activity"/>
    <property type="evidence" value="ECO:0007669"/>
    <property type="project" value="InterPro"/>
</dbReference>
<proteinExistence type="inferred from homology"/>
<evidence type="ECO:0000256" key="3">
    <source>
        <dbReference type="ARBA" id="ARBA00008869"/>
    </source>
</evidence>
<evidence type="ECO:0000313" key="23">
    <source>
        <dbReference type="EMBL" id="KAF5920998.1"/>
    </source>
</evidence>
<evidence type="ECO:0000256" key="20">
    <source>
        <dbReference type="SAM" id="MobiDB-lite"/>
    </source>
</evidence>
<keyword evidence="10" id="KW-0967">Endosome</keyword>
<name>A0A7J7EZC9_DICBM</name>
<dbReference type="InterPro" id="IPR013525">
    <property type="entry name" value="ABC2_TM"/>
</dbReference>
<keyword evidence="4" id="KW-0813">Transport</keyword>
<dbReference type="PROSITE" id="PS00211">
    <property type="entry name" value="ABC_TRANSPORTER_1"/>
    <property type="match status" value="1"/>
</dbReference>
<feature type="transmembrane region" description="Helical" evidence="21">
    <location>
        <begin position="608"/>
        <end position="630"/>
    </location>
</feature>
<feature type="transmembrane region" description="Helical" evidence="21">
    <location>
        <begin position="1890"/>
        <end position="1911"/>
    </location>
</feature>
<dbReference type="GO" id="GO:0051247">
    <property type="term" value="P:positive regulation of protein metabolic process"/>
    <property type="evidence" value="ECO:0007669"/>
    <property type="project" value="UniProtKB-ARBA"/>
</dbReference>
<evidence type="ECO:0000256" key="4">
    <source>
        <dbReference type="ARBA" id="ARBA00022448"/>
    </source>
</evidence>
<protein>
    <recommendedName>
        <fullName evidence="18">ATP-binding cassette sub-family A member 2</fullName>
    </recommendedName>
    <alternativeName>
        <fullName evidence="19">ATP-binding cassette transporter 2</fullName>
    </alternativeName>
</protein>
<dbReference type="FunFam" id="3.40.50.300:FF:000511">
    <property type="entry name" value="ATP-binding cassette, sub-family A (ABC1), member 2"/>
    <property type="match status" value="1"/>
</dbReference>
<feature type="region of interest" description="Disordered" evidence="20">
    <location>
        <begin position="1227"/>
        <end position="1251"/>
    </location>
</feature>
<dbReference type="EMBL" id="JACDTQ010001793">
    <property type="protein sequence ID" value="KAF5920998.1"/>
    <property type="molecule type" value="Genomic_DNA"/>
</dbReference>
<keyword evidence="15" id="KW-0325">Glycoprotein</keyword>
<evidence type="ECO:0000259" key="22">
    <source>
        <dbReference type="PROSITE" id="PS50893"/>
    </source>
</evidence>
<dbReference type="Proteomes" id="UP000551758">
    <property type="component" value="Unassembled WGS sequence"/>
</dbReference>
<evidence type="ECO:0000256" key="6">
    <source>
        <dbReference type="ARBA" id="ARBA00022553"/>
    </source>
</evidence>
<evidence type="ECO:0000256" key="8">
    <source>
        <dbReference type="ARBA" id="ARBA00022737"/>
    </source>
</evidence>
<dbReference type="InterPro" id="IPR026082">
    <property type="entry name" value="ABCA"/>
</dbReference>
<feature type="compositionally biased region" description="Low complexity" evidence="20">
    <location>
        <begin position="372"/>
        <end position="394"/>
    </location>
</feature>
<feature type="transmembrane region" description="Helical" evidence="21">
    <location>
        <begin position="1781"/>
        <end position="1800"/>
    </location>
</feature>
<keyword evidence="16" id="KW-0458">Lysosome</keyword>
<dbReference type="SMART" id="SM00382">
    <property type="entry name" value="AAA"/>
    <property type="match status" value="2"/>
</dbReference>
<dbReference type="PANTHER" id="PTHR19229">
    <property type="entry name" value="ATP-BINDING CASSETTE TRANSPORTER SUBFAMILY A ABCA"/>
    <property type="match status" value="1"/>
</dbReference>
<keyword evidence="24" id="KW-1185">Reference proteome</keyword>
<dbReference type="PANTHER" id="PTHR19229:SF36">
    <property type="entry name" value="ATP-BINDING CASSETTE SUB-FAMILY A MEMBER 2"/>
    <property type="match status" value="1"/>
</dbReference>
<dbReference type="Gene3D" id="3.40.50.300">
    <property type="entry name" value="P-loop containing nucleotide triphosphate hydrolases"/>
    <property type="match status" value="2"/>
</dbReference>
<feature type="compositionally biased region" description="Pro residues" evidence="20">
    <location>
        <begin position="1491"/>
        <end position="1500"/>
    </location>
</feature>
<dbReference type="CDD" id="cd03263">
    <property type="entry name" value="ABC_subfamily_A"/>
    <property type="match status" value="2"/>
</dbReference>
<accession>A0A7J7EZC9</accession>
<dbReference type="SUPFAM" id="SSF52540">
    <property type="entry name" value="P-loop containing nucleoside triphosphate hydrolases"/>
    <property type="match status" value="2"/>
</dbReference>
<evidence type="ECO:0000256" key="16">
    <source>
        <dbReference type="ARBA" id="ARBA00023228"/>
    </source>
</evidence>
<keyword evidence="8" id="KW-0677">Repeat</keyword>
<keyword evidence="12" id="KW-1278">Translocase</keyword>
<dbReference type="Pfam" id="PF12698">
    <property type="entry name" value="ABC2_membrane_3"/>
    <property type="match status" value="2"/>
</dbReference>
<gene>
    <name evidence="23" type="ORF">HPG69_014191</name>
</gene>
<feature type="transmembrane region" description="Helical" evidence="21">
    <location>
        <begin position="1806"/>
        <end position="1828"/>
    </location>
</feature>
<dbReference type="InterPro" id="IPR003593">
    <property type="entry name" value="AAA+_ATPase"/>
</dbReference>
<dbReference type="FunFam" id="3.40.50.300:FF:000612">
    <property type="entry name" value="ATP-binding cassette, sub-family A (ABC1), member 2"/>
    <property type="match status" value="1"/>
</dbReference>
<evidence type="ECO:0000256" key="17">
    <source>
        <dbReference type="ARBA" id="ARBA00059684"/>
    </source>
</evidence>
<feature type="non-terminal residue" evidence="23">
    <location>
        <position position="2214"/>
    </location>
</feature>
<evidence type="ECO:0000256" key="11">
    <source>
        <dbReference type="ARBA" id="ARBA00022840"/>
    </source>
</evidence>
<dbReference type="GO" id="GO:0010008">
    <property type="term" value="C:endosome membrane"/>
    <property type="evidence" value="ECO:0007669"/>
    <property type="project" value="UniProtKB-SubCell"/>
</dbReference>
<comment type="subcellular location">
    <subcellularLocation>
        <location evidence="2">Endosome membrane</location>
    </subcellularLocation>
    <subcellularLocation>
        <location evidence="1">Lysosome membrane</location>
        <topology evidence="1">Multi-pass membrane protein</topology>
    </subcellularLocation>
</comment>
<feature type="region of interest" description="Disordered" evidence="20">
    <location>
        <begin position="1125"/>
        <end position="1146"/>
    </location>
</feature>
<feature type="transmembrane region" description="Helical" evidence="21">
    <location>
        <begin position="1751"/>
        <end position="1769"/>
    </location>
</feature>
<feature type="transmembrane region" description="Helical" evidence="21">
    <location>
        <begin position="20"/>
        <end position="42"/>
    </location>
</feature>
<keyword evidence="9" id="KW-0547">Nucleotide-binding</keyword>
<evidence type="ECO:0000256" key="13">
    <source>
        <dbReference type="ARBA" id="ARBA00022989"/>
    </source>
</evidence>
<organism evidence="23 24">
    <name type="scientific">Diceros bicornis minor</name>
    <name type="common">South-central black rhinoceros</name>
    <dbReference type="NCBI Taxonomy" id="77932"/>
    <lineage>
        <taxon>Eukaryota</taxon>
        <taxon>Metazoa</taxon>
        <taxon>Chordata</taxon>
        <taxon>Craniata</taxon>
        <taxon>Vertebrata</taxon>
        <taxon>Euteleostomi</taxon>
        <taxon>Mammalia</taxon>
        <taxon>Eutheria</taxon>
        <taxon>Laurasiatheria</taxon>
        <taxon>Perissodactyla</taxon>
        <taxon>Rhinocerotidae</taxon>
        <taxon>Diceros</taxon>
    </lineage>
</organism>
<dbReference type="InterPro" id="IPR017871">
    <property type="entry name" value="ABC_transporter-like_CS"/>
</dbReference>
<dbReference type="GO" id="GO:0005319">
    <property type="term" value="F:lipid transporter activity"/>
    <property type="evidence" value="ECO:0007669"/>
    <property type="project" value="TreeGrafter"/>
</dbReference>
<keyword evidence="6" id="KW-0597">Phosphoprotein</keyword>
<dbReference type="PROSITE" id="PS50893">
    <property type="entry name" value="ABC_TRANSPORTER_2"/>
    <property type="match status" value="2"/>
</dbReference>
<evidence type="ECO:0000256" key="14">
    <source>
        <dbReference type="ARBA" id="ARBA00023136"/>
    </source>
</evidence>
<feature type="transmembrane region" description="Helical" evidence="21">
    <location>
        <begin position="685"/>
        <end position="707"/>
    </location>
</feature>
<keyword evidence="14 21" id="KW-0472">Membrane</keyword>